<dbReference type="EMBL" id="JACASI010000013">
    <property type="protein sequence ID" value="MCQ3828625.1"/>
    <property type="molecule type" value="Genomic_DNA"/>
</dbReference>
<comment type="similarity">
    <text evidence="1">Belongs to the short-chain dehydrogenases/reductases (SDR) family.</text>
</comment>
<dbReference type="SUPFAM" id="SSF51735">
    <property type="entry name" value="NAD(P)-binding Rossmann-fold domains"/>
    <property type="match status" value="1"/>
</dbReference>
<dbReference type="Gene3D" id="3.40.50.720">
    <property type="entry name" value="NAD(P)-binding Rossmann-like Domain"/>
    <property type="match status" value="1"/>
</dbReference>
<dbReference type="EC" id="1.1.1.47" evidence="4"/>
<evidence type="ECO:0000313" key="5">
    <source>
        <dbReference type="Proteomes" id="UP001205566"/>
    </source>
</evidence>
<dbReference type="PRINTS" id="PR00080">
    <property type="entry name" value="SDRFAMILY"/>
</dbReference>
<name>A0ABT1NXL5_9GAMM</name>
<dbReference type="GO" id="GO:0047936">
    <property type="term" value="F:glucose 1-dehydrogenase [NAD(P)+] activity"/>
    <property type="evidence" value="ECO:0007669"/>
    <property type="project" value="UniProtKB-EC"/>
</dbReference>
<evidence type="ECO:0000259" key="3">
    <source>
        <dbReference type="SMART" id="SM00822"/>
    </source>
</evidence>
<dbReference type="PANTHER" id="PTHR42760">
    <property type="entry name" value="SHORT-CHAIN DEHYDROGENASES/REDUCTASES FAMILY MEMBER"/>
    <property type="match status" value="1"/>
</dbReference>
<dbReference type="InterPro" id="IPR036291">
    <property type="entry name" value="NAD(P)-bd_dom_sf"/>
</dbReference>
<gene>
    <name evidence="4" type="ORF">HXX02_04155</name>
</gene>
<proteinExistence type="inferred from homology"/>
<evidence type="ECO:0000313" key="4">
    <source>
        <dbReference type="EMBL" id="MCQ3828625.1"/>
    </source>
</evidence>
<dbReference type="InterPro" id="IPR057326">
    <property type="entry name" value="KR_dom"/>
</dbReference>
<dbReference type="Proteomes" id="UP001205566">
    <property type="component" value="Unassembled WGS sequence"/>
</dbReference>
<dbReference type="NCBIfam" id="NF009466">
    <property type="entry name" value="PRK12826.1-2"/>
    <property type="match status" value="1"/>
</dbReference>
<accession>A0ABT1NXL5</accession>
<dbReference type="InterPro" id="IPR020904">
    <property type="entry name" value="Sc_DH/Rdtase_CS"/>
</dbReference>
<dbReference type="PANTHER" id="PTHR42760:SF5">
    <property type="entry name" value="2-DEHYDRO-3-DEOXY-D-GLUCONATE 5-DEHYDROGENASE"/>
    <property type="match status" value="1"/>
</dbReference>
<dbReference type="Pfam" id="PF13561">
    <property type="entry name" value="adh_short_C2"/>
    <property type="match status" value="1"/>
</dbReference>
<dbReference type="PRINTS" id="PR00081">
    <property type="entry name" value="GDHRDH"/>
</dbReference>
<organism evidence="4 5">
    <name type="scientific">Microbulbifer elongatus</name>
    <dbReference type="NCBI Taxonomy" id="86173"/>
    <lineage>
        <taxon>Bacteria</taxon>
        <taxon>Pseudomonadati</taxon>
        <taxon>Pseudomonadota</taxon>
        <taxon>Gammaproteobacteria</taxon>
        <taxon>Cellvibrionales</taxon>
        <taxon>Microbulbiferaceae</taxon>
        <taxon>Microbulbifer</taxon>
    </lineage>
</organism>
<keyword evidence="2 4" id="KW-0560">Oxidoreductase</keyword>
<evidence type="ECO:0000256" key="2">
    <source>
        <dbReference type="ARBA" id="ARBA00023002"/>
    </source>
</evidence>
<feature type="domain" description="Ketoreductase" evidence="3">
    <location>
        <begin position="10"/>
        <end position="179"/>
    </location>
</feature>
<dbReference type="NCBIfam" id="NF005559">
    <property type="entry name" value="PRK07231.1"/>
    <property type="match status" value="1"/>
</dbReference>
<dbReference type="InterPro" id="IPR002347">
    <property type="entry name" value="SDR_fam"/>
</dbReference>
<sequence length="253" mass="26448">MQQQFGLEGKVAMVTGASRGLGKAMAMALGRAGARVVVVASTPDSAENAQQELSAEGIDTIALGCDQSQPAQIDALFREVESRFGRLDILVNNAGTIRRAPAVDYSDDDWNAVMDTNINGVFRMCRAAGAMMLKQGSGKIINIASLLSFSGGITVPAYAASKGAVSQLTKALANEWAANNIQVNAIAPGYFATDNTANLRADAERNAAISARIPAGRWGNPEDLAGAAVFLASPAANYMNGHIMLIDGGWMAR</sequence>
<protein>
    <submittedName>
        <fullName evidence="4">Glucose 1-dehydrogenase</fullName>
        <ecNumber evidence="4">1.1.1.47</ecNumber>
    </submittedName>
</protein>
<reference evidence="4" key="1">
    <citation type="thesis" date="2020" institute="Technische Universitat Dresden" country="Dresden, Germany">
        <title>The Agarolytic System of Microbulbifer elongatus PORT2, Isolated from Batu Karas, Pangandaran West Java Indonesia.</title>
        <authorList>
            <person name="Anggraeni S.R."/>
        </authorList>
    </citation>
    <scope>NUCLEOTIDE SEQUENCE</scope>
    <source>
        <strain evidence="4">PORT2</strain>
    </source>
</reference>
<dbReference type="SMART" id="SM00822">
    <property type="entry name" value="PKS_KR"/>
    <property type="match status" value="1"/>
</dbReference>
<evidence type="ECO:0000256" key="1">
    <source>
        <dbReference type="ARBA" id="ARBA00006484"/>
    </source>
</evidence>
<dbReference type="CDD" id="cd05347">
    <property type="entry name" value="Ga5DH-like_SDR_c"/>
    <property type="match status" value="1"/>
</dbReference>
<dbReference type="PROSITE" id="PS00061">
    <property type="entry name" value="ADH_SHORT"/>
    <property type="match status" value="1"/>
</dbReference>
<comment type="caution">
    <text evidence="4">The sequence shown here is derived from an EMBL/GenBank/DDBJ whole genome shotgun (WGS) entry which is preliminary data.</text>
</comment>
<keyword evidence="5" id="KW-1185">Reference proteome</keyword>